<evidence type="ECO:0000313" key="2">
    <source>
        <dbReference type="Proteomes" id="UP000886998"/>
    </source>
</evidence>
<reference evidence="1" key="1">
    <citation type="submission" date="2020-08" db="EMBL/GenBank/DDBJ databases">
        <title>Multicomponent nature underlies the extraordinary mechanical properties of spider dragline silk.</title>
        <authorList>
            <person name="Kono N."/>
            <person name="Nakamura H."/>
            <person name="Mori M."/>
            <person name="Yoshida Y."/>
            <person name="Ohtoshi R."/>
            <person name="Malay A.D."/>
            <person name="Moran D.A.P."/>
            <person name="Tomita M."/>
            <person name="Numata K."/>
            <person name="Arakawa K."/>
        </authorList>
    </citation>
    <scope>NUCLEOTIDE SEQUENCE</scope>
</reference>
<dbReference type="Proteomes" id="UP000886998">
    <property type="component" value="Unassembled WGS sequence"/>
</dbReference>
<gene>
    <name evidence="1" type="ORF">TNIN_85121</name>
</gene>
<organism evidence="1 2">
    <name type="scientific">Trichonephila inaurata madagascariensis</name>
    <dbReference type="NCBI Taxonomy" id="2747483"/>
    <lineage>
        <taxon>Eukaryota</taxon>
        <taxon>Metazoa</taxon>
        <taxon>Ecdysozoa</taxon>
        <taxon>Arthropoda</taxon>
        <taxon>Chelicerata</taxon>
        <taxon>Arachnida</taxon>
        <taxon>Araneae</taxon>
        <taxon>Araneomorphae</taxon>
        <taxon>Entelegynae</taxon>
        <taxon>Araneoidea</taxon>
        <taxon>Nephilidae</taxon>
        <taxon>Trichonephila</taxon>
        <taxon>Trichonephila inaurata</taxon>
    </lineage>
</organism>
<sequence>MPRGTLGSRKSCNHHHHSDDNLALILNPMLSSAVIKATESGSQKEEVAIAFWRDNVSTTMGKTSSVKSESVGLGQSLITPHLRPCYDKSLGQPFLM</sequence>
<protein>
    <submittedName>
        <fullName evidence="1">Uncharacterized protein</fullName>
    </submittedName>
</protein>
<dbReference type="AlphaFoldDB" id="A0A8X7CBK3"/>
<keyword evidence="2" id="KW-1185">Reference proteome</keyword>
<evidence type="ECO:0000313" key="1">
    <source>
        <dbReference type="EMBL" id="GFY58879.1"/>
    </source>
</evidence>
<comment type="caution">
    <text evidence="1">The sequence shown here is derived from an EMBL/GenBank/DDBJ whole genome shotgun (WGS) entry which is preliminary data.</text>
</comment>
<name>A0A8X7CBK3_9ARAC</name>
<dbReference type="EMBL" id="BMAV01012307">
    <property type="protein sequence ID" value="GFY58879.1"/>
    <property type="molecule type" value="Genomic_DNA"/>
</dbReference>
<proteinExistence type="predicted"/>
<accession>A0A8X7CBK3</accession>